<comment type="caution">
    <text evidence="2">The sequence shown here is derived from an EMBL/GenBank/DDBJ whole genome shotgun (WGS) entry which is preliminary data.</text>
</comment>
<dbReference type="EMBL" id="JAOPKB010000016">
    <property type="protein sequence ID" value="MCU4975200.1"/>
    <property type="molecule type" value="Genomic_DNA"/>
</dbReference>
<dbReference type="Proteomes" id="UP001320972">
    <property type="component" value="Unassembled WGS sequence"/>
</dbReference>
<name>A0AAP2YZ79_9EURY</name>
<proteinExistence type="predicted"/>
<feature type="transmembrane region" description="Helical" evidence="1">
    <location>
        <begin position="21"/>
        <end position="42"/>
    </location>
</feature>
<keyword evidence="1" id="KW-0812">Transmembrane</keyword>
<evidence type="ECO:0000256" key="1">
    <source>
        <dbReference type="SAM" id="Phobius"/>
    </source>
</evidence>
<keyword evidence="1" id="KW-1133">Transmembrane helix</keyword>
<sequence>MNELTYAILETDAETALPMEIVGWAVLGVSLLITVAWLFYLYR</sequence>
<keyword evidence="1" id="KW-0472">Membrane</keyword>
<organism evidence="2 5">
    <name type="scientific">Natronoglomus mannanivorans</name>
    <dbReference type="NCBI Taxonomy" id="2979990"/>
    <lineage>
        <taxon>Archaea</taxon>
        <taxon>Methanobacteriati</taxon>
        <taxon>Methanobacteriota</taxon>
        <taxon>Stenosarchaea group</taxon>
        <taxon>Halobacteria</taxon>
        <taxon>Halobacteriales</taxon>
        <taxon>Natrialbaceae</taxon>
        <taxon>Natronoglomus</taxon>
    </lineage>
</organism>
<dbReference type="AlphaFoldDB" id="A0AAP2YZ79"/>
<dbReference type="EMBL" id="JAOPKA010000005">
    <property type="protein sequence ID" value="MCU4741857.1"/>
    <property type="molecule type" value="Genomic_DNA"/>
</dbReference>
<protein>
    <submittedName>
        <fullName evidence="2">Uncharacterized protein</fullName>
    </submittedName>
</protein>
<dbReference type="RefSeq" id="WP_338003685.1">
    <property type="nucleotide sequence ID" value="NZ_JAOPKA010000005.1"/>
</dbReference>
<evidence type="ECO:0000313" key="4">
    <source>
        <dbReference type="Proteomes" id="UP001320972"/>
    </source>
</evidence>
<dbReference type="Proteomes" id="UP001321018">
    <property type="component" value="Unassembled WGS sequence"/>
</dbReference>
<accession>A0AAP2YZ79</accession>
<gene>
    <name evidence="3" type="ORF">OB955_21090</name>
    <name evidence="2" type="ORF">OB960_10660</name>
</gene>
<keyword evidence="4" id="KW-1185">Reference proteome</keyword>
<evidence type="ECO:0000313" key="5">
    <source>
        <dbReference type="Proteomes" id="UP001321018"/>
    </source>
</evidence>
<evidence type="ECO:0000313" key="2">
    <source>
        <dbReference type="EMBL" id="MCU4741857.1"/>
    </source>
</evidence>
<evidence type="ECO:0000313" key="3">
    <source>
        <dbReference type="EMBL" id="MCU4975200.1"/>
    </source>
</evidence>
<reference evidence="2 4" key="1">
    <citation type="submission" date="2022-09" db="EMBL/GenBank/DDBJ databases">
        <title>Enrichment on poylsaccharides allowed isolation of novel metabolic and taxonomic groups of Haloarchaea.</title>
        <authorList>
            <person name="Sorokin D.Y."/>
            <person name="Elcheninov A.G."/>
            <person name="Khizhniak T.V."/>
            <person name="Kolganova T.V."/>
            <person name="Kublanov I.V."/>
        </authorList>
    </citation>
    <scope>NUCLEOTIDE SEQUENCE</scope>
    <source>
        <strain evidence="3 4">AArc-m2/3/4</strain>
        <strain evidence="2">AArc-xg1-1</strain>
    </source>
</reference>